<evidence type="ECO:0000256" key="1">
    <source>
        <dbReference type="SAM" id="MobiDB-lite"/>
    </source>
</evidence>
<keyword evidence="3" id="KW-1185">Reference proteome</keyword>
<sequence>MKVDGRPQQYAVLAKHIFENDTTQSALYAANPARFVTSVETRLRRLKAEYSKYVKDIGATGAGLDPEEVTPGTTVTVDWPWWSGFHSFWRELPNYSPVAVESSTPGVDHAAEAIALFDVPGGEAGEVFGDDGSAELGVDEGEKSDEGEDFVEEAGGEHKDNAADPTLSSEPAPHQSLNPAPPPPTKFASTPISKVQPKLSKVKTILGGRDGGLAKANAAKSTAAPKNAIDRFNETRQQEAQHIDRKHEREHEFRMEQERNKRLKYELKYGGKAKVAADERASRREELLLQLEIARLNAQMNQPLTLPTTPLAATPSTAPTSFPLTPVSRLPFGDFNSPTTLGQASGSSSSMLGKTGGSGGKEH</sequence>
<evidence type="ECO:0000313" key="3">
    <source>
        <dbReference type="Proteomes" id="UP000054477"/>
    </source>
</evidence>
<gene>
    <name evidence="2" type="ORF">K443DRAFT_10781</name>
</gene>
<reference evidence="3" key="2">
    <citation type="submission" date="2015-01" db="EMBL/GenBank/DDBJ databases">
        <title>Evolutionary Origins and Diversification of the Mycorrhizal Mutualists.</title>
        <authorList>
            <consortium name="DOE Joint Genome Institute"/>
            <consortium name="Mycorrhizal Genomics Consortium"/>
            <person name="Kohler A."/>
            <person name="Kuo A."/>
            <person name="Nagy L.G."/>
            <person name="Floudas D."/>
            <person name="Copeland A."/>
            <person name="Barry K.W."/>
            <person name="Cichocki N."/>
            <person name="Veneault-Fourrey C."/>
            <person name="LaButti K."/>
            <person name="Lindquist E.A."/>
            <person name="Lipzen A."/>
            <person name="Lundell T."/>
            <person name="Morin E."/>
            <person name="Murat C."/>
            <person name="Riley R."/>
            <person name="Ohm R."/>
            <person name="Sun H."/>
            <person name="Tunlid A."/>
            <person name="Henrissat B."/>
            <person name="Grigoriev I.V."/>
            <person name="Hibbett D.S."/>
            <person name="Martin F."/>
        </authorList>
    </citation>
    <scope>NUCLEOTIDE SEQUENCE [LARGE SCALE GENOMIC DNA]</scope>
    <source>
        <strain evidence="3">LaAM-08-1</strain>
    </source>
</reference>
<feature type="region of interest" description="Disordered" evidence="1">
    <location>
        <begin position="236"/>
        <end position="259"/>
    </location>
</feature>
<feature type="compositionally biased region" description="Polar residues" evidence="1">
    <location>
        <begin position="336"/>
        <end position="352"/>
    </location>
</feature>
<dbReference type="Proteomes" id="UP000054477">
    <property type="component" value="Unassembled WGS sequence"/>
</dbReference>
<reference evidence="2 3" key="1">
    <citation type="submission" date="2014-04" db="EMBL/GenBank/DDBJ databases">
        <authorList>
            <consortium name="DOE Joint Genome Institute"/>
            <person name="Kuo A."/>
            <person name="Kohler A."/>
            <person name="Nagy L.G."/>
            <person name="Floudas D."/>
            <person name="Copeland A."/>
            <person name="Barry K.W."/>
            <person name="Cichocki N."/>
            <person name="Veneault-Fourrey C."/>
            <person name="LaButti K."/>
            <person name="Lindquist E.A."/>
            <person name="Lipzen A."/>
            <person name="Lundell T."/>
            <person name="Morin E."/>
            <person name="Murat C."/>
            <person name="Sun H."/>
            <person name="Tunlid A."/>
            <person name="Henrissat B."/>
            <person name="Grigoriev I.V."/>
            <person name="Hibbett D.S."/>
            <person name="Martin F."/>
            <person name="Nordberg H.P."/>
            <person name="Cantor M.N."/>
            <person name="Hua S.X."/>
        </authorList>
    </citation>
    <scope>NUCLEOTIDE SEQUENCE [LARGE SCALE GENOMIC DNA]</scope>
    <source>
        <strain evidence="2 3">LaAM-08-1</strain>
    </source>
</reference>
<feature type="compositionally biased region" description="Acidic residues" evidence="1">
    <location>
        <begin position="128"/>
        <end position="154"/>
    </location>
</feature>
<dbReference type="EMBL" id="KN838729">
    <property type="protein sequence ID" value="KIJ96210.1"/>
    <property type="molecule type" value="Genomic_DNA"/>
</dbReference>
<dbReference type="AlphaFoldDB" id="A0A0C9WV01"/>
<feature type="compositionally biased region" description="Low complexity" evidence="1">
    <location>
        <begin position="307"/>
        <end position="326"/>
    </location>
</feature>
<feature type="region of interest" description="Disordered" evidence="1">
    <location>
        <begin position="122"/>
        <end position="195"/>
    </location>
</feature>
<proteinExistence type="predicted"/>
<feature type="region of interest" description="Disordered" evidence="1">
    <location>
        <begin position="307"/>
        <end position="363"/>
    </location>
</feature>
<dbReference type="OrthoDB" id="3269075at2759"/>
<feature type="compositionally biased region" description="Gly residues" evidence="1">
    <location>
        <begin position="354"/>
        <end position="363"/>
    </location>
</feature>
<evidence type="ECO:0000313" key="2">
    <source>
        <dbReference type="EMBL" id="KIJ96210.1"/>
    </source>
</evidence>
<protein>
    <submittedName>
        <fullName evidence="2">Uncharacterized protein</fullName>
    </submittedName>
</protein>
<organism evidence="2 3">
    <name type="scientific">Laccaria amethystina LaAM-08-1</name>
    <dbReference type="NCBI Taxonomy" id="1095629"/>
    <lineage>
        <taxon>Eukaryota</taxon>
        <taxon>Fungi</taxon>
        <taxon>Dikarya</taxon>
        <taxon>Basidiomycota</taxon>
        <taxon>Agaricomycotina</taxon>
        <taxon>Agaricomycetes</taxon>
        <taxon>Agaricomycetidae</taxon>
        <taxon>Agaricales</taxon>
        <taxon>Agaricineae</taxon>
        <taxon>Hydnangiaceae</taxon>
        <taxon>Laccaria</taxon>
    </lineage>
</organism>
<dbReference type="HOGENOM" id="CLU_763050_0_0_1"/>
<accession>A0A0C9WV01</accession>
<name>A0A0C9WV01_9AGAR</name>